<reference evidence="1 2" key="1">
    <citation type="submission" date="2021-01" db="EMBL/GenBank/DDBJ databases">
        <title>Whole genome shotgun sequence of Catellatospora chokoriensis NBRC 107358.</title>
        <authorList>
            <person name="Komaki H."/>
            <person name="Tamura T."/>
        </authorList>
    </citation>
    <scope>NUCLEOTIDE SEQUENCE [LARGE SCALE GENOMIC DNA]</scope>
    <source>
        <strain evidence="1 2">NBRC 107358</strain>
    </source>
</reference>
<protein>
    <submittedName>
        <fullName evidence="1">Uncharacterized protein</fullName>
    </submittedName>
</protein>
<evidence type="ECO:0000313" key="1">
    <source>
        <dbReference type="EMBL" id="GIF90509.1"/>
    </source>
</evidence>
<sequence length="84" mass="8895">MSSPADMAHEMQTVLRALEHARVLVAGLDQADTARKLAGRVAYSPLRTLLEHAEQAAARVIAHLGTQTSAPPEQLCVGRDGGPL</sequence>
<comment type="caution">
    <text evidence="1">The sequence shown here is derived from an EMBL/GenBank/DDBJ whole genome shotgun (WGS) entry which is preliminary data.</text>
</comment>
<dbReference type="RefSeq" id="WP_191842538.1">
    <property type="nucleotide sequence ID" value="NZ_BAAALB010000024.1"/>
</dbReference>
<dbReference type="EMBL" id="BONG01000023">
    <property type="protein sequence ID" value="GIF90509.1"/>
    <property type="molecule type" value="Genomic_DNA"/>
</dbReference>
<proteinExistence type="predicted"/>
<gene>
    <name evidence="1" type="ORF">Cch02nite_39530</name>
</gene>
<organism evidence="1 2">
    <name type="scientific">Catellatospora chokoriensis</name>
    <dbReference type="NCBI Taxonomy" id="310353"/>
    <lineage>
        <taxon>Bacteria</taxon>
        <taxon>Bacillati</taxon>
        <taxon>Actinomycetota</taxon>
        <taxon>Actinomycetes</taxon>
        <taxon>Micromonosporales</taxon>
        <taxon>Micromonosporaceae</taxon>
        <taxon>Catellatospora</taxon>
    </lineage>
</organism>
<keyword evidence="2" id="KW-1185">Reference proteome</keyword>
<dbReference type="Proteomes" id="UP000619293">
    <property type="component" value="Unassembled WGS sequence"/>
</dbReference>
<name>A0A8J3JXX4_9ACTN</name>
<accession>A0A8J3JXX4</accession>
<evidence type="ECO:0000313" key="2">
    <source>
        <dbReference type="Proteomes" id="UP000619293"/>
    </source>
</evidence>
<dbReference type="AlphaFoldDB" id="A0A8J3JXX4"/>